<sequence length="194" mass="21721">MFRHERDEGRVTGRLVDESRQVSFRTYGGGGETMSTTRAAVLSWDGREIPLEFDSVQREDPASGAAYTLYQLWDDFGSWFITRDRYPVGTYRFRSPEERAQARLLAVEAVLVHSFRFVEGDWRVDAVRAAESTRADAPEWSADDFGYRTSADIHLSPDEVDAVRAAPGPAPPRRTSRAPAPLVARFPAVTPAGR</sequence>
<evidence type="ECO:0000256" key="1">
    <source>
        <dbReference type="SAM" id="MobiDB-lite"/>
    </source>
</evidence>
<dbReference type="RefSeq" id="WP_183296306.1">
    <property type="nucleotide sequence ID" value="NZ_JACHVX010000003.1"/>
</dbReference>
<evidence type="ECO:0000313" key="2">
    <source>
        <dbReference type="EMBL" id="MBB2923473.1"/>
    </source>
</evidence>
<comment type="caution">
    <text evidence="2">The sequence shown here is derived from an EMBL/GenBank/DDBJ whole genome shotgun (WGS) entry which is preliminary data.</text>
</comment>
<reference evidence="2 3" key="2">
    <citation type="submission" date="2020-08" db="EMBL/GenBank/DDBJ databases">
        <authorList>
            <person name="Partida-Martinez L."/>
            <person name="Huntemann M."/>
            <person name="Clum A."/>
            <person name="Wang J."/>
            <person name="Palaniappan K."/>
            <person name="Ritter S."/>
            <person name="Chen I.-M."/>
            <person name="Stamatis D."/>
            <person name="Reddy T."/>
            <person name="O'Malley R."/>
            <person name="Daum C."/>
            <person name="Shapiro N."/>
            <person name="Ivanova N."/>
            <person name="Kyrpides N."/>
            <person name="Woyke T."/>
        </authorList>
    </citation>
    <scope>NUCLEOTIDE SEQUENCE [LARGE SCALE GENOMIC DNA]</scope>
    <source>
        <strain evidence="2 3">RAS26</strain>
    </source>
</reference>
<proteinExistence type="predicted"/>
<reference evidence="2 3" key="1">
    <citation type="submission" date="2020-08" db="EMBL/GenBank/DDBJ databases">
        <title>The Agave Microbiome: Exploring the role of microbial communities in plant adaptations to desert environments.</title>
        <authorList>
            <person name="Partida-Martinez L.P."/>
        </authorList>
    </citation>
    <scope>NUCLEOTIDE SEQUENCE [LARGE SCALE GENOMIC DNA]</scope>
    <source>
        <strain evidence="2 3">RAS26</strain>
    </source>
</reference>
<feature type="region of interest" description="Disordered" evidence="1">
    <location>
        <begin position="162"/>
        <end position="181"/>
    </location>
</feature>
<dbReference type="EMBL" id="JACHVX010000003">
    <property type="protein sequence ID" value="MBB2923473.1"/>
    <property type="molecule type" value="Genomic_DNA"/>
</dbReference>
<name>A0A7W4UFY4_9CELL</name>
<dbReference type="AlphaFoldDB" id="A0A7W4UFY4"/>
<protein>
    <submittedName>
        <fullName evidence="2">Uncharacterized protein</fullName>
    </submittedName>
</protein>
<gene>
    <name evidence="2" type="ORF">FHR80_002398</name>
</gene>
<dbReference type="Proteomes" id="UP000518206">
    <property type="component" value="Unassembled WGS sequence"/>
</dbReference>
<accession>A0A7W4UFY4</accession>
<evidence type="ECO:0000313" key="3">
    <source>
        <dbReference type="Proteomes" id="UP000518206"/>
    </source>
</evidence>
<organism evidence="2 3">
    <name type="scientific">Cellulomonas cellasea</name>
    <dbReference type="NCBI Taxonomy" id="43670"/>
    <lineage>
        <taxon>Bacteria</taxon>
        <taxon>Bacillati</taxon>
        <taxon>Actinomycetota</taxon>
        <taxon>Actinomycetes</taxon>
        <taxon>Micrococcales</taxon>
        <taxon>Cellulomonadaceae</taxon>
        <taxon>Cellulomonas</taxon>
    </lineage>
</organism>